<dbReference type="EMBL" id="JAGFBR010000008">
    <property type="protein sequence ID" value="KAH0463270.1"/>
    <property type="molecule type" value="Genomic_DNA"/>
</dbReference>
<proteinExistence type="predicted"/>
<protein>
    <submittedName>
        <fullName evidence="2">Uncharacterized protein</fullName>
    </submittedName>
</protein>
<keyword evidence="1" id="KW-0812">Transmembrane</keyword>
<keyword evidence="1" id="KW-0472">Membrane</keyword>
<feature type="transmembrane region" description="Helical" evidence="1">
    <location>
        <begin position="18"/>
        <end position="38"/>
    </location>
</feature>
<comment type="caution">
    <text evidence="2">The sequence shown here is derived from an EMBL/GenBank/DDBJ whole genome shotgun (WGS) entry which is preliminary data.</text>
</comment>
<organism evidence="2 3">
    <name type="scientific">Dendrobium chrysotoxum</name>
    <name type="common">Orchid</name>
    <dbReference type="NCBI Taxonomy" id="161865"/>
    <lineage>
        <taxon>Eukaryota</taxon>
        <taxon>Viridiplantae</taxon>
        <taxon>Streptophyta</taxon>
        <taxon>Embryophyta</taxon>
        <taxon>Tracheophyta</taxon>
        <taxon>Spermatophyta</taxon>
        <taxon>Magnoliopsida</taxon>
        <taxon>Liliopsida</taxon>
        <taxon>Asparagales</taxon>
        <taxon>Orchidaceae</taxon>
        <taxon>Epidendroideae</taxon>
        <taxon>Malaxideae</taxon>
        <taxon>Dendrobiinae</taxon>
        <taxon>Dendrobium</taxon>
    </lineage>
</organism>
<gene>
    <name evidence="2" type="ORF">IEQ34_007852</name>
</gene>
<evidence type="ECO:0000256" key="1">
    <source>
        <dbReference type="SAM" id="Phobius"/>
    </source>
</evidence>
<sequence length="108" mass="12710">MAGWVIIYELFLIELGPFLSLVGWLFGFPCWLFGFLVGRSRAKKQHHYLRCWKKEKAKEKTLELFSKICGHPGITEMELDRFKGLLLNIDRKDDRLKNKAENILKDLV</sequence>
<evidence type="ECO:0000313" key="2">
    <source>
        <dbReference type="EMBL" id="KAH0463270.1"/>
    </source>
</evidence>
<dbReference type="AlphaFoldDB" id="A0AAV7H4Z5"/>
<keyword evidence="1" id="KW-1133">Transmembrane helix</keyword>
<name>A0AAV7H4Z5_DENCH</name>
<reference evidence="2 3" key="1">
    <citation type="journal article" date="2021" name="Hortic Res">
        <title>Chromosome-scale assembly of the Dendrobium chrysotoxum genome enhances the understanding of orchid evolution.</title>
        <authorList>
            <person name="Zhang Y."/>
            <person name="Zhang G.Q."/>
            <person name="Zhang D."/>
            <person name="Liu X.D."/>
            <person name="Xu X.Y."/>
            <person name="Sun W.H."/>
            <person name="Yu X."/>
            <person name="Zhu X."/>
            <person name="Wang Z.W."/>
            <person name="Zhao X."/>
            <person name="Zhong W.Y."/>
            <person name="Chen H."/>
            <person name="Yin W.L."/>
            <person name="Huang T."/>
            <person name="Niu S.C."/>
            <person name="Liu Z.J."/>
        </authorList>
    </citation>
    <scope>NUCLEOTIDE SEQUENCE [LARGE SCALE GENOMIC DNA]</scope>
    <source>
        <strain evidence="2">Lindl</strain>
    </source>
</reference>
<keyword evidence="3" id="KW-1185">Reference proteome</keyword>
<evidence type="ECO:0000313" key="3">
    <source>
        <dbReference type="Proteomes" id="UP000775213"/>
    </source>
</evidence>
<dbReference type="Proteomes" id="UP000775213">
    <property type="component" value="Unassembled WGS sequence"/>
</dbReference>
<accession>A0AAV7H4Z5</accession>